<proteinExistence type="predicted"/>
<dbReference type="SUPFAM" id="SSF53448">
    <property type="entry name" value="Nucleotide-diphospho-sugar transferases"/>
    <property type="match status" value="1"/>
</dbReference>
<evidence type="ECO:0000259" key="1">
    <source>
        <dbReference type="Pfam" id="PF00535"/>
    </source>
</evidence>
<dbReference type="Gene3D" id="3.90.550.10">
    <property type="entry name" value="Spore Coat Polysaccharide Biosynthesis Protein SpsA, Chain A"/>
    <property type="match status" value="1"/>
</dbReference>
<dbReference type="PANTHER" id="PTHR43685:SF2">
    <property type="entry name" value="GLYCOSYLTRANSFERASE 2-LIKE DOMAIN-CONTAINING PROTEIN"/>
    <property type="match status" value="1"/>
</dbReference>
<evidence type="ECO:0000313" key="2">
    <source>
        <dbReference type="EMBL" id="MBD0850797.1"/>
    </source>
</evidence>
<dbReference type="Pfam" id="PF00535">
    <property type="entry name" value="Glycos_transf_2"/>
    <property type="match status" value="1"/>
</dbReference>
<reference evidence="2 3" key="1">
    <citation type="submission" date="2020-05" db="EMBL/GenBank/DDBJ databases">
        <title>The draft genome sequence of Maribacter arenosus CAU 1321.</title>
        <authorList>
            <person name="Mu L."/>
        </authorList>
    </citation>
    <scope>NUCLEOTIDE SEQUENCE [LARGE SCALE GENOMIC DNA]</scope>
    <source>
        <strain evidence="2 3">CAU 1321</strain>
    </source>
</reference>
<sequence>MFKRIPDHPPHIKPYSGDYNPLWSVMIPVYNCIDYLKETMESVLQQDAGLELMQIEVVDDCSSDGDVEELVKKIGKGRIGYYRQEENLGSLRNFETCINRSKGKYIHLLHGDDRIEVGFYDEIAALFRNYPKAGAAYTNFNFIDNKSRLISQKKNGILEHPGIIPDFFDKIAVKNLLQPPAIVVKRTTFEALGSFFAVHFGEDWEMYARIGSKFPVAYSPKHLASYRLDPRSGITHKSFLSGQNFLDMRKVIDIIQQYLPEHKRSKIKKAALADTAQYTVKCANSLLLNHRKAALRQVKGAWGMSKDRITLYYIIRFYAMYILRYKQIESLLRKGKKIELKKNS</sequence>
<dbReference type="PANTHER" id="PTHR43685">
    <property type="entry name" value="GLYCOSYLTRANSFERASE"/>
    <property type="match status" value="1"/>
</dbReference>
<dbReference type="EMBL" id="JABTCG010000003">
    <property type="protein sequence ID" value="MBD0850797.1"/>
    <property type="molecule type" value="Genomic_DNA"/>
</dbReference>
<accession>A0ABR7VE24</accession>
<dbReference type="InterPro" id="IPR001173">
    <property type="entry name" value="Glyco_trans_2-like"/>
</dbReference>
<gene>
    <name evidence="2" type="ORF">HPE63_08960</name>
</gene>
<protein>
    <submittedName>
        <fullName evidence="2">Glycosyltransferase</fullName>
    </submittedName>
</protein>
<dbReference type="RefSeq" id="WP_188313934.1">
    <property type="nucleotide sequence ID" value="NZ_JABTCG010000003.1"/>
</dbReference>
<keyword evidence="3" id="KW-1185">Reference proteome</keyword>
<dbReference type="Proteomes" id="UP000598350">
    <property type="component" value="Unassembled WGS sequence"/>
</dbReference>
<name>A0ABR7VE24_9FLAO</name>
<dbReference type="InterPro" id="IPR050834">
    <property type="entry name" value="Glycosyltransf_2"/>
</dbReference>
<organism evidence="2 3">
    <name type="scientific">Maribacter arenosus</name>
    <dbReference type="NCBI Taxonomy" id="1854708"/>
    <lineage>
        <taxon>Bacteria</taxon>
        <taxon>Pseudomonadati</taxon>
        <taxon>Bacteroidota</taxon>
        <taxon>Flavobacteriia</taxon>
        <taxon>Flavobacteriales</taxon>
        <taxon>Flavobacteriaceae</taxon>
        <taxon>Maribacter</taxon>
    </lineage>
</organism>
<evidence type="ECO:0000313" key="3">
    <source>
        <dbReference type="Proteomes" id="UP000598350"/>
    </source>
</evidence>
<feature type="domain" description="Glycosyltransferase 2-like" evidence="1">
    <location>
        <begin position="24"/>
        <end position="154"/>
    </location>
</feature>
<dbReference type="InterPro" id="IPR029044">
    <property type="entry name" value="Nucleotide-diphossugar_trans"/>
</dbReference>
<comment type="caution">
    <text evidence="2">The sequence shown here is derived from an EMBL/GenBank/DDBJ whole genome shotgun (WGS) entry which is preliminary data.</text>
</comment>